<dbReference type="InterPro" id="IPR001995">
    <property type="entry name" value="Peptidase_A2_cat"/>
</dbReference>
<keyword evidence="5" id="KW-0472">Membrane</keyword>
<name>A0A2G9UQ17_TELCI</name>
<comment type="similarity">
    <text evidence="2 6">Belongs to the glycosyltransferase 92 family.</text>
</comment>
<evidence type="ECO:0000256" key="7">
    <source>
        <dbReference type="SAM" id="MobiDB-lite"/>
    </source>
</evidence>
<evidence type="ECO:0000256" key="3">
    <source>
        <dbReference type="ARBA" id="ARBA00022676"/>
    </source>
</evidence>
<keyword evidence="4 6" id="KW-0808">Transferase</keyword>
<dbReference type="Pfam" id="PF01697">
    <property type="entry name" value="Glyco_transf_92"/>
    <property type="match status" value="1"/>
</dbReference>
<reference evidence="9 10" key="1">
    <citation type="submission" date="2015-09" db="EMBL/GenBank/DDBJ databases">
        <title>Draft genome of the parasitic nematode Teladorsagia circumcincta isolate WARC Sus (inbred).</title>
        <authorList>
            <person name="Mitreva M."/>
        </authorList>
    </citation>
    <scope>NUCLEOTIDE SEQUENCE [LARGE SCALE GENOMIC DNA]</scope>
    <source>
        <strain evidence="9 10">S</strain>
    </source>
</reference>
<feature type="compositionally biased region" description="Polar residues" evidence="7">
    <location>
        <begin position="167"/>
        <end position="182"/>
    </location>
</feature>
<feature type="compositionally biased region" description="Polar residues" evidence="7">
    <location>
        <begin position="192"/>
        <end position="203"/>
    </location>
</feature>
<comment type="subcellular location">
    <subcellularLocation>
        <location evidence="1">Membrane</location>
        <topology evidence="1">Single-pass membrane protein</topology>
    </subcellularLocation>
</comment>
<dbReference type="GO" id="GO:0006508">
    <property type="term" value="P:proteolysis"/>
    <property type="evidence" value="ECO:0007669"/>
    <property type="project" value="InterPro"/>
</dbReference>
<dbReference type="Proteomes" id="UP000230423">
    <property type="component" value="Unassembled WGS sequence"/>
</dbReference>
<evidence type="ECO:0000256" key="4">
    <source>
        <dbReference type="ARBA" id="ARBA00022679"/>
    </source>
</evidence>
<feature type="domain" description="Peptidase A2" evidence="8">
    <location>
        <begin position="250"/>
        <end position="334"/>
    </location>
</feature>
<protein>
    <recommendedName>
        <fullName evidence="6">Glycosyltransferase family 92 protein</fullName>
        <ecNumber evidence="6">2.4.1.-</ecNumber>
    </recommendedName>
</protein>
<feature type="region of interest" description="Disordered" evidence="7">
    <location>
        <begin position="151"/>
        <end position="203"/>
    </location>
</feature>
<dbReference type="GO" id="GO:0004190">
    <property type="term" value="F:aspartic-type endopeptidase activity"/>
    <property type="evidence" value="ECO:0007669"/>
    <property type="project" value="InterPro"/>
</dbReference>
<evidence type="ECO:0000256" key="5">
    <source>
        <dbReference type="ARBA" id="ARBA00023136"/>
    </source>
</evidence>
<keyword evidence="3 6" id="KW-0328">Glycosyltransferase</keyword>
<dbReference type="GO" id="GO:0016757">
    <property type="term" value="F:glycosyltransferase activity"/>
    <property type="evidence" value="ECO:0007669"/>
    <property type="project" value="UniProtKB-UniRule"/>
</dbReference>
<dbReference type="EC" id="2.4.1.-" evidence="6"/>
<feature type="non-terminal residue" evidence="9">
    <location>
        <position position="614"/>
    </location>
</feature>
<gene>
    <name evidence="9" type="ORF">TELCIR_05766</name>
</gene>
<evidence type="ECO:0000259" key="8">
    <source>
        <dbReference type="PROSITE" id="PS50175"/>
    </source>
</evidence>
<evidence type="ECO:0000256" key="2">
    <source>
        <dbReference type="ARBA" id="ARBA00007647"/>
    </source>
</evidence>
<evidence type="ECO:0000256" key="1">
    <source>
        <dbReference type="ARBA" id="ARBA00004167"/>
    </source>
</evidence>
<proteinExistence type="inferred from homology"/>
<evidence type="ECO:0000256" key="6">
    <source>
        <dbReference type="RuleBase" id="RU366017"/>
    </source>
</evidence>
<dbReference type="InterPro" id="IPR008166">
    <property type="entry name" value="Glyco_transf_92"/>
</dbReference>
<sequence>MTEYNGTILDYLRNISNPKIGAIQFRQRWILKNESLPKRYDGDQQVLVMSVHHVQKFFDDYFLHRLDPNEGVVRHYRDVISGNWGKVWLQSVERMGNFSMTDYPELYSGPLLKNVQDRSGLVTKTTTKLMPPREYQKRTHRRCGKMHDDSLCLQRSSKTEPEKAQTSRKATVQNTFCANQTPAAPEKRTHTSKTTSQLPSSLTTMGASSSVVHQNDHQKEFMSNNVGEQIVLMTAEGLVWNYSSNSYERALFFFDTGAQVSLILEGAAEHLALPVAKTEQCSLSGISGISETFLSHHVVLRIQTAQGRELEFTVKTKPTITTGFPSVHLVERDTLFMEEYGIYLSNTRMRGEHQYPHVLIGLDLYSSFVYEHHPPVQLPTGLRIARTLFGFAAYGRGLLDSQKSCNFSVCCNTINTESEMIKNIFELESLGIMTKEGSDDETAYAYLSQYAKSITYEDHCVIAPFPLKGNIVDLSDNYNMAIRRLIALMKHLEKFPKQKEWYAKILNQYLRDNVIEEVTEPVPAFYNYFDYRQFSPTVYASASYSLFICLPIFVSAPERVRFHFGHPAGQATTDQYRHRCGAEEARRCCTFLCIDIVAVLRRRGLYYASQKSKT</sequence>
<evidence type="ECO:0000313" key="10">
    <source>
        <dbReference type="Proteomes" id="UP000230423"/>
    </source>
</evidence>
<evidence type="ECO:0000313" key="9">
    <source>
        <dbReference type="EMBL" id="PIO72307.1"/>
    </source>
</evidence>
<dbReference type="EMBL" id="KZ345711">
    <property type="protein sequence ID" value="PIO72307.1"/>
    <property type="molecule type" value="Genomic_DNA"/>
</dbReference>
<dbReference type="AlphaFoldDB" id="A0A2G9UQ17"/>
<dbReference type="PROSITE" id="PS50175">
    <property type="entry name" value="ASP_PROT_RETROV"/>
    <property type="match status" value="1"/>
</dbReference>
<organism evidence="9 10">
    <name type="scientific">Teladorsagia circumcincta</name>
    <name type="common">Brown stomach worm</name>
    <name type="synonym">Ostertagia circumcincta</name>
    <dbReference type="NCBI Taxonomy" id="45464"/>
    <lineage>
        <taxon>Eukaryota</taxon>
        <taxon>Metazoa</taxon>
        <taxon>Ecdysozoa</taxon>
        <taxon>Nematoda</taxon>
        <taxon>Chromadorea</taxon>
        <taxon>Rhabditida</taxon>
        <taxon>Rhabditina</taxon>
        <taxon>Rhabditomorpha</taxon>
        <taxon>Strongyloidea</taxon>
        <taxon>Trichostrongylidae</taxon>
        <taxon>Teladorsagia</taxon>
    </lineage>
</organism>
<accession>A0A2G9UQ17</accession>
<dbReference type="OrthoDB" id="5873780at2759"/>
<keyword evidence="10" id="KW-1185">Reference proteome</keyword>
<dbReference type="GO" id="GO:0016020">
    <property type="term" value="C:membrane"/>
    <property type="evidence" value="ECO:0007669"/>
    <property type="project" value="UniProtKB-SubCell"/>
</dbReference>